<dbReference type="PANTHER" id="PTHR11707:SF28">
    <property type="entry name" value="60 KDA LYSOPHOSPHOLIPASE"/>
    <property type="match status" value="1"/>
</dbReference>
<proteinExistence type="inferred from homology"/>
<evidence type="ECO:0000256" key="3">
    <source>
        <dbReference type="PIRSR" id="PIRSR001220-1"/>
    </source>
</evidence>
<keyword evidence="2" id="KW-0378">Hydrolase</keyword>
<evidence type="ECO:0000259" key="5">
    <source>
        <dbReference type="Pfam" id="PF00710"/>
    </source>
</evidence>
<organism evidence="7 8">
    <name type="scientific">Basilea psittacipulmonis DSM 24701</name>
    <dbReference type="NCBI Taxonomy" id="1072685"/>
    <lineage>
        <taxon>Bacteria</taxon>
        <taxon>Pseudomonadati</taxon>
        <taxon>Pseudomonadota</taxon>
        <taxon>Betaproteobacteria</taxon>
        <taxon>Burkholderiales</taxon>
        <taxon>Alcaligenaceae</taxon>
        <taxon>Basilea</taxon>
    </lineage>
</organism>
<dbReference type="PIRSF" id="PIRSF500176">
    <property type="entry name" value="L_ASNase"/>
    <property type="match status" value="1"/>
</dbReference>
<dbReference type="RefSeq" id="WP_038500749.1">
    <property type="nucleotide sequence ID" value="NZ_AFWK01000012.1"/>
</dbReference>
<dbReference type="AlphaFoldDB" id="A0A077DG32"/>
<name>A0A077DG32_9BURK</name>
<dbReference type="InterPro" id="IPR006034">
    <property type="entry name" value="Asparaginase/glutaminase-like"/>
</dbReference>
<evidence type="ECO:0000313" key="7">
    <source>
        <dbReference type="EMBL" id="AIL33131.1"/>
    </source>
</evidence>
<keyword evidence="8" id="KW-1185">Reference proteome</keyword>
<dbReference type="SFLD" id="SFLDS00057">
    <property type="entry name" value="Glutaminase/Asparaginase"/>
    <property type="match status" value="1"/>
</dbReference>
<dbReference type="PIRSF" id="PIRSF001220">
    <property type="entry name" value="L-ASNase_gatD"/>
    <property type="match status" value="1"/>
</dbReference>
<evidence type="ECO:0008006" key="9">
    <source>
        <dbReference type="Google" id="ProtNLM"/>
    </source>
</evidence>
<dbReference type="STRING" id="1072685.IX83_07325"/>
<feature type="binding site" evidence="4">
    <location>
        <begin position="92"/>
        <end position="93"/>
    </location>
    <ligand>
        <name>substrate</name>
    </ligand>
</feature>
<dbReference type="Pfam" id="PF17763">
    <property type="entry name" value="Asparaginase_C"/>
    <property type="match status" value="1"/>
</dbReference>
<dbReference type="InterPro" id="IPR037152">
    <property type="entry name" value="L-asparaginase_N_sf"/>
</dbReference>
<dbReference type="InterPro" id="IPR040919">
    <property type="entry name" value="Asparaginase_C"/>
</dbReference>
<feature type="binding site" evidence="4">
    <location>
        <position position="60"/>
    </location>
    <ligand>
        <name>substrate</name>
    </ligand>
</feature>
<dbReference type="InterPro" id="IPR004550">
    <property type="entry name" value="AsnASE_II"/>
</dbReference>
<sequence length="329" mass="35914">MGTKKTVALGTLGGTICMMPSDEKGGGVVPKLGAKDFLRAVPEIANYSKIVGTSLLSYPSAYLQFSDMLKVLTWCQEQVDKSADGIVLTQGTDTLEDSAFFLSLLWHSPVPIVMTGAMRSPNSPGADGAANLLASVIVASSDNSQDRGVQVVFADRVYEANWVEKAHTTHVAAFQSYIGHCGEVVEGRVHYFHAPVKRFVFPTPNKMDNPNIPIYEVSYSDDPKYLKQLLDSSDAVVIAGVGAGHISERFAEMISQADIPVVMTSRTRHGRVTEHTYGYVGAEVDLQARGVCYAHYLTPHRARMIMALSIANNLDPILHIKNFEQSMLY</sequence>
<dbReference type="PRINTS" id="PR00139">
    <property type="entry name" value="ASNGLNASE"/>
</dbReference>
<dbReference type="OrthoDB" id="9788068at2"/>
<dbReference type="InterPro" id="IPR027473">
    <property type="entry name" value="L-asparaginase_C"/>
</dbReference>
<dbReference type="FunFam" id="3.40.50.1170:FF:000001">
    <property type="entry name" value="L-asparaginase 2"/>
    <property type="match status" value="1"/>
</dbReference>
<dbReference type="CDD" id="cd08964">
    <property type="entry name" value="L-asparaginase_II"/>
    <property type="match status" value="1"/>
</dbReference>
<dbReference type="eggNOG" id="COG0252">
    <property type="taxonomic scope" value="Bacteria"/>
</dbReference>
<reference evidence="7 8" key="1">
    <citation type="journal article" date="2014" name="BMC Genomics">
        <title>A genomic perspective on a new bacterial genus and species from the Alcaligenaceae family, Basilea psittacipulmonis.</title>
        <authorList>
            <person name="Whiteson K.L."/>
            <person name="Hernandez D."/>
            <person name="Lazarevic V."/>
            <person name="Gaia N."/>
            <person name="Farinelli L."/>
            <person name="Francois P."/>
            <person name="Pilo P."/>
            <person name="Frey J."/>
            <person name="Schrenzel J."/>
        </authorList>
    </citation>
    <scope>NUCLEOTIDE SEQUENCE [LARGE SCALE GENOMIC DNA]</scope>
    <source>
        <strain evidence="7 8">DSM 24701</strain>
    </source>
</reference>
<accession>A0A077DG32</accession>
<evidence type="ECO:0000256" key="4">
    <source>
        <dbReference type="PIRSR" id="PIRSR001220-2"/>
    </source>
</evidence>
<comment type="similarity">
    <text evidence="1">Belongs to the asparaginase 1 family.</text>
</comment>
<dbReference type="InterPro" id="IPR027474">
    <property type="entry name" value="L-asparaginase_N"/>
</dbReference>
<dbReference type="GO" id="GO:0004067">
    <property type="term" value="F:asparaginase activity"/>
    <property type="evidence" value="ECO:0007669"/>
    <property type="project" value="UniProtKB-UniRule"/>
</dbReference>
<feature type="domain" description="Asparaginase/glutaminase C-terminal" evidence="6">
    <location>
        <begin position="214"/>
        <end position="316"/>
    </location>
</feature>
<dbReference type="KEGG" id="bpsi:IX83_07325"/>
<dbReference type="PROSITE" id="PS51732">
    <property type="entry name" value="ASN_GLN_ASE_3"/>
    <property type="match status" value="1"/>
</dbReference>
<feature type="domain" description="L-asparaginase N-terminal" evidence="5">
    <location>
        <begin position="7"/>
        <end position="196"/>
    </location>
</feature>
<dbReference type="SMART" id="SM00870">
    <property type="entry name" value="Asparaginase"/>
    <property type="match status" value="1"/>
</dbReference>
<dbReference type="InterPro" id="IPR036152">
    <property type="entry name" value="Asp/glu_Ase-like_sf"/>
</dbReference>
<evidence type="ECO:0000256" key="1">
    <source>
        <dbReference type="ARBA" id="ARBA00010518"/>
    </source>
</evidence>
<gene>
    <name evidence="7" type="ORF">IX83_07325</name>
</gene>
<dbReference type="HOGENOM" id="CLU_019134_1_0_4"/>
<evidence type="ECO:0000313" key="8">
    <source>
        <dbReference type="Proteomes" id="UP000028945"/>
    </source>
</evidence>
<dbReference type="Gene3D" id="3.40.50.1170">
    <property type="entry name" value="L-asparaginase, N-terminal domain"/>
    <property type="match status" value="1"/>
</dbReference>
<dbReference type="PANTHER" id="PTHR11707">
    <property type="entry name" value="L-ASPARAGINASE"/>
    <property type="match status" value="1"/>
</dbReference>
<evidence type="ECO:0000256" key="2">
    <source>
        <dbReference type="ARBA" id="ARBA00022801"/>
    </source>
</evidence>
<dbReference type="Proteomes" id="UP000028945">
    <property type="component" value="Chromosome"/>
</dbReference>
<protein>
    <recommendedName>
        <fullName evidence="9">Asparaginase</fullName>
    </recommendedName>
</protein>
<dbReference type="EMBL" id="CP009238">
    <property type="protein sequence ID" value="AIL33131.1"/>
    <property type="molecule type" value="Genomic_DNA"/>
</dbReference>
<dbReference type="Pfam" id="PF00710">
    <property type="entry name" value="Asparaginase"/>
    <property type="match status" value="1"/>
</dbReference>
<evidence type="ECO:0000259" key="6">
    <source>
        <dbReference type="Pfam" id="PF17763"/>
    </source>
</evidence>
<dbReference type="SUPFAM" id="SSF53774">
    <property type="entry name" value="Glutaminase/Asparaginase"/>
    <property type="match status" value="1"/>
</dbReference>
<dbReference type="Gene3D" id="3.40.50.40">
    <property type="match status" value="1"/>
</dbReference>
<dbReference type="GO" id="GO:0006528">
    <property type="term" value="P:asparagine metabolic process"/>
    <property type="evidence" value="ECO:0007669"/>
    <property type="project" value="InterPro"/>
</dbReference>
<feature type="active site" description="O-isoaspartyl threonine intermediate" evidence="3">
    <location>
        <position position="15"/>
    </location>
</feature>